<feature type="transmembrane region" description="Helical" evidence="1">
    <location>
        <begin position="6"/>
        <end position="25"/>
    </location>
</feature>
<organism evidence="4 5">
    <name type="scientific">Crassaminicella indica</name>
    <dbReference type="NCBI Taxonomy" id="2855394"/>
    <lineage>
        <taxon>Bacteria</taxon>
        <taxon>Bacillati</taxon>
        <taxon>Bacillota</taxon>
        <taxon>Clostridia</taxon>
        <taxon>Eubacteriales</taxon>
        <taxon>Clostridiaceae</taxon>
        <taxon>Crassaminicella</taxon>
    </lineage>
</organism>
<evidence type="ECO:0000256" key="1">
    <source>
        <dbReference type="SAM" id="Phobius"/>
    </source>
</evidence>
<keyword evidence="5" id="KW-1185">Reference proteome</keyword>
<dbReference type="RefSeq" id="WP_218282104.1">
    <property type="nucleotide sequence ID" value="NZ_CP078093.1"/>
</dbReference>
<keyword evidence="1" id="KW-1133">Transmembrane helix</keyword>
<dbReference type="PANTHER" id="PTHR34582:SF5">
    <property type="entry name" value="UPF0702 TRANSMEMBRANE PROTEIN YETF"/>
    <property type="match status" value="1"/>
</dbReference>
<dbReference type="Pfam" id="PF04239">
    <property type="entry name" value="DUF421"/>
    <property type="match status" value="1"/>
</dbReference>
<evidence type="ECO:0000259" key="2">
    <source>
        <dbReference type="Pfam" id="PF04239"/>
    </source>
</evidence>
<evidence type="ECO:0000259" key="3">
    <source>
        <dbReference type="Pfam" id="PF20730"/>
    </source>
</evidence>
<dbReference type="EMBL" id="CP078093">
    <property type="protein sequence ID" value="QXM05405.1"/>
    <property type="molecule type" value="Genomic_DNA"/>
</dbReference>
<proteinExistence type="predicted"/>
<feature type="transmembrane region" description="Helical" evidence="1">
    <location>
        <begin position="58"/>
        <end position="78"/>
    </location>
</feature>
<keyword evidence="1" id="KW-0472">Membrane</keyword>
<gene>
    <name evidence="4" type="ORF">KVH43_08390</name>
</gene>
<reference evidence="4" key="1">
    <citation type="submission" date="2021-07" db="EMBL/GenBank/DDBJ databases">
        <title>Complete genome sequence of Crassaminicella sp. 143-21, isolated from a deep-sea hydrothermal vent.</title>
        <authorList>
            <person name="Li X."/>
        </authorList>
    </citation>
    <scope>NUCLEOTIDE SEQUENCE</scope>
    <source>
        <strain evidence="4">143-21</strain>
    </source>
</reference>
<dbReference type="Pfam" id="PF20730">
    <property type="entry name" value="YetF_N"/>
    <property type="match status" value="1"/>
</dbReference>
<feature type="domain" description="YetF C-terminal" evidence="2">
    <location>
        <begin position="80"/>
        <end position="213"/>
    </location>
</feature>
<protein>
    <submittedName>
        <fullName evidence="4">DUF421 domain-containing protein</fullName>
    </submittedName>
</protein>
<dbReference type="Proteomes" id="UP000886818">
    <property type="component" value="Chromosome"/>
</dbReference>
<evidence type="ECO:0000313" key="4">
    <source>
        <dbReference type="EMBL" id="QXM05405.1"/>
    </source>
</evidence>
<feature type="transmembrane region" description="Helical" evidence="1">
    <location>
        <begin position="32"/>
        <end position="52"/>
    </location>
</feature>
<dbReference type="InterPro" id="IPR007353">
    <property type="entry name" value="DUF421"/>
</dbReference>
<feature type="domain" description="YetF-like N-terminal transmembrane" evidence="3">
    <location>
        <begin position="4"/>
        <end position="78"/>
    </location>
</feature>
<sequence length="227" mass="26317">MHMIHTAIELIVGFIALFIIMKILGKRQLSQITPFDFISALVLGELLGNAIYDKETDILHVLFAMSLWGLLMFVIELITQKFMKTRALLEENPSILIRKGKIDRNELKKNKLDINEFLNLLRQKDVFSIREIEYVILESDGKISILKKSDYTTPTRKDLNLPAKPVYLPITLISDGVVLWDNVRASGFNENWLKAQLEAQNIKKFEDVFYAEWLEDDGLFIQPFEKK</sequence>
<dbReference type="InterPro" id="IPR048454">
    <property type="entry name" value="YetF_N"/>
</dbReference>
<name>A0ABX8RBW4_9CLOT</name>
<accession>A0ABX8RBW4</accession>
<keyword evidence="1" id="KW-0812">Transmembrane</keyword>
<evidence type="ECO:0000313" key="5">
    <source>
        <dbReference type="Proteomes" id="UP000886818"/>
    </source>
</evidence>
<dbReference type="PANTHER" id="PTHR34582">
    <property type="entry name" value="UPF0702 TRANSMEMBRANE PROTEIN YCAP"/>
    <property type="match status" value="1"/>
</dbReference>